<proteinExistence type="predicted"/>
<keyword evidence="1" id="KW-0285">Flavoprotein</keyword>
<evidence type="ECO:0000256" key="2">
    <source>
        <dbReference type="ARBA" id="ARBA00022643"/>
    </source>
</evidence>
<dbReference type="Proteomes" id="UP000885826">
    <property type="component" value="Unassembled WGS sequence"/>
</dbReference>
<comment type="caution">
    <text evidence="4">The sequence shown here is derived from an EMBL/GenBank/DDBJ whole genome shotgun (WGS) entry which is preliminary data.</text>
</comment>
<dbReference type="GO" id="GO:0018580">
    <property type="term" value="F:nitronate monooxygenase activity"/>
    <property type="evidence" value="ECO:0007669"/>
    <property type="project" value="InterPro"/>
</dbReference>
<dbReference type="Pfam" id="PF03060">
    <property type="entry name" value="NMO"/>
    <property type="match status" value="1"/>
</dbReference>
<dbReference type="PANTHER" id="PTHR32332">
    <property type="entry name" value="2-NITROPROPANE DIOXYGENASE"/>
    <property type="match status" value="1"/>
</dbReference>
<name>A0A9C9JZR6_UNCW3</name>
<evidence type="ECO:0000313" key="5">
    <source>
        <dbReference type="Proteomes" id="UP000885826"/>
    </source>
</evidence>
<keyword evidence="3" id="KW-0560">Oxidoreductase</keyword>
<dbReference type="PANTHER" id="PTHR32332:SF18">
    <property type="entry name" value="2-NITROPROPANE DIOXYGENASE"/>
    <property type="match status" value="1"/>
</dbReference>
<dbReference type="InterPro" id="IPR004136">
    <property type="entry name" value="NMO"/>
</dbReference>
<evidence type="ECO:0000256" key="3">
    <source>
        <dbReference type="ARBA" id="ARBA00023002"/>
    </source>
</evidence>
<accession>A0A9C9JZR6</accession>
<protein>
    <submittedName>
        <fullName evidence="4">Nitronate monooxygenase</fullName>
    </submittedName>
</protein>
<dbReference type="SUPFAM" id="SSF51412">
    <property type="entry name" value="Inosine monophosphate dehydrogenase (IMPDH)"/>
    <property type="match status" value="1"/>
</dbReference>
<evidence type="ECO:0000313" key="4">
    <source>
        <dbReference type="EMBL" id="HEC78387.1"/>
    </source>
</evidence>
<dbReference type="Gene3D" id="3.20.20.70">
    <property type="entry name" value="Aldolase class I"/>
    <property type="match status" value="1"/>
</dbReference>
<keyword evidence="4" id="KW-0503">Monooxygenase</keyword>
<dbReference type="InterPro" id="IPR013785">
    <property type="entry name" value="Aldolase_TIM"/>
</dbReference>
<reference evidence="4" key="1">
    <citation type="journal article" date="2020" name="mSystems">
        <title>Genome- and Community-Level Interaction Insights into Carbon Utilization and Element Cycling Functions of Hydrothermarchaeota in Hydrothermal Sediment.</title>
        <authorList>
            <person name="Zhou Z."/>
            <person name="Liu Y."/>
            <person name="Xu W."/>
            <person name="Pan J."/>
            <person name="Luo Z.H."/>
            <person name="Li M."/>
        </authorList>
    </citation>
    <scope>NUCLEOTIDE SEQUENCE</scope>
    <source>
        <strain evidence="4">HyVt-388</strain>
    </source>
</reference>
<evidence type="ECO:0000256" key="1">
    <source>
        <dbReference type="ARBA" id="ARBA00022630"/>
    </source>
</evidence>
<keyword evidence="2" id="KW-0288">FMN</keyword>
<organism evidence="4 5">
    <name type="scientific">candidate division WOR-3 bacterium</name>
    <dbReference type="NCBI Taxonomy" id="2052148"/>
    <lineage>
        <taxon>Bacteria</taxon>
        <taxon>Bacteria division WOR-3</taxon>
    </lineage>
</organism>
<gene>
    <name evidence="4" type="ORF">ENI34_04500</name>
</gene>
<dbReference type="CDD" id="cd04730">
    <property type="entry name" value="NPD_like"/>
    <property type="match status" value="1"/>
</dbReference>
<dbReference type="EMBL" id="DRIG01000048">
    <property type="protein sequence ID" value="HEC78387.1"/>
    <property type="molecule type" value="Genomic_DNA"/>
</dbReference>
<dbReference type="AlphaFoldDB" id="A0A9C9JZR6"/>
<sequence>MNSREMPKLKIGELEAKIPIVQGGMSVGISLSELASAVANEGGIGVIGAAGIGMIESDFSTNFKEANKRALRKEIRKAKEKTNGIIGVNIMVALSDFDELSLVAVEEGADLVFLGAGLPLKNPKTLSLDKLRNVSTKVIPIVSSARAANIIFQYWARNYNHVPDAVVVEGPLAGGHLGFKKEQINDPNYTLEKTLSEVILAMKTFEQQFNKSIPVIAAGGIYTGADIYKVVQLGAHGVQMATRFVATDECDADVKFKKAYIECKKKDLILIDSPVGLPGRAIRNKFLNDVAIGMKKPFKCPWQCLKTCDFKNSPYCIALALINAKKGNLDEGFAFAGANAYRVNKIVSVKELIETLLTEYKEATFI</sequence>